<organism evidence="1 2">
    <name type="scientific">Levilactobacillus brevis</name>
    <name type="common">Lactobacillus brevis</name>
    <dbReference type="NCBI Taxonomy" id="1580"/>
    <lineage>
        <taxon>Bacteria</taxon>
        <taxon>Bacillati</taxon>
        <taxon>Bacillota</taxon>
        <taxon>Bacilli</taxon>
        <taxon>Lactobacillales</taxon>
        <taxon>Lactobacillaceae</taxon>
        <taxon>Levilactobacillus</taxon>
    </lineage>
</organism>
<evidence type="ECO:0000313" key="2">
    <source>
        <dbReference type="Proteomes" id="UP001164768"/>
    </source>
</evidence>
<evidence type="ECO:0000313" key="1">
    <source>
        <dbReference type="EMBL" id="WAD02613.1"/>
    </source>
</evidence>
<dbReference type="EMBL" id="CP113117">
    <property type="protein sequence ID" value="WAD02613.1"/>
    <property type="molecule type" value="Genomic_DNA"/>
</dbReference>
<name>A0AB38X7C1_LEVBR</name>
<dbReference type="RefSeq" id="WP_267668634.1">
    <property type="nucleotide sequence ID" value="NZ_CP113117.1"/>
</dbReference>
<gene>
    <name evidence="1" type="ORF">ORR04_05400</name>
</gene>
<protein>
    <submittedName>
        <fullName evidence="1">Uncharacterized protein</fullName>
    </submittedName>
</protein>
<reference evidence="1" key="1">
    <citation type="submission" date="2022-11" db="EMBL/GenBank/DDBJ databases">
        <title>Whole genome sequence of Levilactobacillus brevis SMB091.</title>
        <authorList>
            <person name="Kim J.-M."/>
            <person name="Kim O.-C."/>
            <person name="Choi Y.H."/>
            <person name="Han N.S."/>
            <person name="Hurh B."/>
        </authorList>
    </citation>
    <scope>NUCLEOTIDE SEQUENCE</scope>
    <source>
        <strain evidence="1">SMB091</strain>
    </source>
</reference>
<sequence>MHLKSGDIKIHVVDGLPRGIDADNFSADELVAYGTYAIAAAIAELGKVPAPEVD</sequence>
<proteinExistence type="predicted"/>
<accession>A0AB38X7C1</accession>
<dbReference type="Proteomes" id="UP001164768">
    <property type="component" value="Chromosome"/>
</dbReference>
<dbReference type="AlphaFoldDB" id="A0AB38X7C1"/>